<feature type="domain" description="Competence protein CoiA-like N-terminal" evidence="2">
    <location>
        <begin position="23"/>
        <end position="58"/>
    </location>
</feature>
<dbReference type="RefSeq" id="WP_038022413.1">
    <property type="nucleotide sequence ID" value="NZ_JPVT01000058.1"/>
</dbReference>
<dbReference type="PATRIC" id="fig|1302648.3.peg.571"/>
<sequence>MLIANSNKGDKYDARTFRQEESHKIDLFCPGCHKPVFYKQGKVKLSHFAHFSRKMCDSFSEGETPEHLAGKDFLFQWSQTGELEAYLPKLYQRPDILYNHIAIEVQCSFLPIEKFVERTRNYLKHGYCPWWLFGEKFVLRNRLTSLQKAGTYYHRQGGFYLWLSKPIKKEIWLIDHIRWHYRWGFFYQVKKWPVNSVTLDKLFTVIPSQQPSLEWDVSQYRFFIYKKLGQKQISTIRLQEKLYLLGATFQDLPDWCYEPSWYHFFFEDELLFLRFCYLKSRSFLEWIHRIKTLNHPWLYPLVSQKEILQDIYLECQKLVGKK</sequence>
<proteinExistence type="predicted"/>
<dbReference type="InterPro" id="IPR010330">
    <property type="entry name" value="CoiA_nuc"/>
</dbReference>
<protein>
    <submittedName>
        <fullName evidence="3">Competence protein</fullName>
    </submittedName>
</protein>
<comment type="caution">
    <text evidence="3">The sequence shown here is derived from an EMBL/GenBank/DDBJ whole genome shotgun (WGS) entry which is preliminary data.</text>
</comment>
<dbReference type="InterPro" id="IPR057253">
    <property type="entry name" value="CoiA-like_N"/>
</dbReference>
<evidence type="ECO:0000259" key="1">
    <source>
        <dbReference type="Pfam" id="PF06054"/>
    </source>
</evidence>
<reference evidence="3 4" key="1">
    <citation type="submission" date="2014-08" db="EMBL/GenBank/DDBJ databases">
        <title>Genome sequence of Tetragenococcus muriaticus.</title>
        <authorList>
            <person name="Chuea-nongthon C."/>
            <person name="Rodtong S."/>
            <person name="Yongsawatdigul J."/>
            <person name="Steele J.L."/>
            <person name="Liu X.-y."/>
            <person name="Speers J."/>
            <person name="Glasner J.D."/>
            <person name="Neeno-Eckwall E.C."/>
        </authorList>
    </citation>
    <scope>NUCLEOTIDE SEQUENCE [LARGE SCALE GENOMIC DNA]</scope>
    <source>
        <strain evidence="3 4">3MR10-3</strain>
    </source>
</reference>
<gene>
    <name evidence="3" type="ORF">TMU3MR103_0587</name>
</gene>
<organism evidence="3 4">
    <name type="scientific">Tetragenococcus muriaticus 3MR10-3</name>
    <dbReference type="NCBI Taxonomy" id="1302648"/>
    <lineage>
        <taxon>Bacteria</taxon>
        <taxon>Bacillati</taxon>
        <taxon>Bacillota</taxon>
        <taxon>Bacilli</taxon>
        <taxon>Lactobacillales</taxon>
        <taxon>Enterococcaceae</taxon>
        <taxon>Tetragenococcus</taxon>
    </lineage>
</organism>
<name>A0A091C2P7_9ENTE</name>
<dbReference type="InterPro" id="IPR021176">
    <property type="entry name" value="Competence-induced_CoiA"/>
</dbReference>
<dbReference type="EMBL" id="JPVT01000058">
    <property type="protein sequence ID" value="KFN92126.1"/>
    <property type="molecule type" value="Genomic_DNA"/>
</dbReference>
<keyword evidence="4" id="KW-1185">Reference proteome</keyword>
<dbReference type="Pfam" id="PF25164">
    <property type="entry name" value="CoiA_N"/>
    <property type="match status" value="1"/>
</dbReference>
<dbReference type="Proteomes" id="UP000029381">
    <property type="component" value="Unassembled WGS sequence"/>
</dbReference>
<dbReference type="AlphaFoldDB" id="A0A091C2P7"/>
<dbReference type="PIRSF" id="PIRSF007487">
    <property type="entry name" value="Competence-induced_CoiA_bac"/>
    <property type="match status" value="1"/>
</dbReference>
<accession>A0A091C2P7</accession>
<evidence type="ECO:0000313" key="3">
    <source>
        <dbReference type="EMBL" id="KFN92126.1"/>
    </source>
</evidence>
<dbReference type="Pfam" id="PF06054">
    <property type="entry name" value="CoiA_nuc"/>
    <property type="match status" value="1"/>
</dbReference>
<evidence type="ECO:0000259" key="2">
    <source>
        <dbReference type="Pfam" id="PF25164"/>
    </source>
</evidence>
<evidence type="ECO:0000313" key="4">
    <source>
        <dbReference type="Proteomes" id="UP000029381"/>
    </source>
</evidence>
<feature type="domain" description="Competence protein CoiA nuclease-like" evidence="1">
    <location>
        <begin position="63"/>
        <end position="204"/>
    </location>
</feature>